<dbReference type="InterPro" id="IPR013087">
    <property type="entry name" value="Znf_C2H2_type"/>
</dbReference>
<evidence type="ECO:0000313" key="6">
    <source>
        <dbReference type="Proteomes" id="UP000663873"/>
    </source>
</evidence>
<dbReference type="GO" id="GO:0008270">
    <property type="term" value="F:zinc ion binding"/>
    <property type="evidence" value="ECO:0007669"/>
    <property type="project" value="UniProtKB-KW"/>
</dbReference>
<sequence>MATSTKAQQLYGEYINPTVQKIDQYSSQKENPLVLMAQACNNIGKELSSTLNCSPSLSSSSSSHLLPSKLRKSNSPQVQEVRKSLKRSAPATFSSQTIKRSVIHPLSHFCQSSIMFDSLFNYHLNKAISLPTFDLSLLSTLPLLNSSFSSSCQQSSYFTDSIFLSPFVCNWIDSNISNGFCGKRFTNHIHLLEHLCTEHTSTSSMKSPYPSCYSSTLIEKL</sequence>
<dbReference type="EMBL" id="CAJOBQ010002955">
    <property type="protein sequence ID" value="CAF4586939.1"/>
    <property type="molecule type" value="Genomic_DNA"/>
</dbReference>
<keyword evidence="1" id="KW-0863">Zinc-finger</keyword>
<dbReference type="Proteomes" id="UP000663873">
    <property type="component" value="Unassembled WGS sequence"/>
</dbReference>
<dbReference type="AlphaFoldDB" id="A0A820S4Q9"/>
<proteinExistence type="predicted"/>
<gene>
    <name evidence="4" type="ORF">HFQ381_LOCUS24265</name>
    <name evidence="5" type="ORF">TSG867_LOCUS26945</name>
    <name evidence="3" type="ORF">UJA718_LOCUS22533</name>
</gene>
<evidence type="ECO:0000259" key="2">
    <source>
        <dbReference type="PROSITE" id="PS50157"/>
    </source>
</evidence>
<name>A0A820S4Q9_9BILA</name>
<evidence type="ECO:0000256" key="1">
    <source>
        <dbReference type="PROSITE-ProRule" id="PRU00042"/>
    </source>
</evidence>
<reference evidence="3" key="1">
    <citation type="submission" date="2021-02" db="EMBL/GenBank/DDBJ databases">
        <authorList>
            <person name="Nowell W R."/>
        </authorList>
    </citation>
    <scope>NUCLEOTIDE SEQUENCE</scope>
</reference>
<comment type="caution">
    <text evidence="3">The sequence shown here is derived from an EMBL/GenBank/DDBJ whole genome shotgun (WGS) entry which is preliminary data.</text>
</comment>
<dbReference type="EMBL" id="CAJOBP010004661">
    <property type="protein sequence ID" value="CAF4447307.1"/>
    <property type="molecule type" value="Genomic_DNA"/>
</dbReference>
<dbReference type="Proteomes" id="UP000663862">
    <property type="component" value="Unassembled WGS sequence"/>
</dbReference>
<protein>
    <recommendedName>
        <fullName evidence="2">C2H2-type domain-containing protein</fullName>
    </recommendedName>
</protein>
<feature type="domain" description="C2H2-type" evidence="2">
    <location>
        <begin position="167"/>
        <end position="204"/>
    </location>
</feature>
<evidence type="ECO:0000313" key="5">
    <source>
        <dbReference type="EMBL" id="CAF4586939.1"/>
    </source>
</evidence>
<keyword evidence="1" id="KW-0862">Zinc</keyword>
<dbReference type="PROSITE" id="PS50157">
    <property type="entry name" value="ZINC_FINGER_C2H2_2"/>
    <property type="match status" value="1"/>
</dbReference>
<accession>A0A820S4Q9</accession>
<organism evidence="3 6">
    <name type="scientific">Rotaria socialis</name>
    <dbReference type="NCBI Taxonomy" id="392032"/>
    <lineage>
        <taxon>Eukaryota</taxon>
        <taxon>Metazoa</taxon>
        <taxon>Spiralia</taxon>
        <taxon>Gnathifera</taxon>
        <taxon>Rotifera</taxon>
        <taxon>Eurotatoria</taxon>
        <taxon>Bdelloidea</taxon>
        <taxon>Philodinida</taxon>
        <taxon>Philodinidae</taxon>
        <taxon>Rotaria</taxon>
    </lineage>
</organism>
<dbReference type="EMBL" id="CAJOBO010002532">
    <property type="protein sequence ID" value="CAF4455999.1"/>
    <property type="molecule type" value="Genomic_DNA"/>
</dbReference>
<evidence type="ECO:0000313" key="3">
    <source>
        <dbReference type="EMBL" id="CAF4447307.1"/>
    </source>
</evidence>
<evidence type="ECO:0000313" key="4">
    <source>
        <dbReference type="EMBL" id="CAF4455999.1"/>
    </source>
</evidence>
<keyword evidence="6" id="KW-1185">Reference proteome</keyword>
<dbReference type="Proteomes" id="UP000663851">
    <property type="component" value="Unassembled WGS sequence"/>
</dbReference>
<keyword evidence="1" id="KW-0479">Metal-binding</keyword>